<dbReference type="InterPro" id="IPR013587">
    <property type="entry name" value="Nitrate/nitrite_sensing"/>
</dbReference>
<evidence type="ECO:0000259" key="3">
    <source>
        <dbReference type="PROSITE" id="PS50113"/>
    </source>
</evidence>
<dbReference type="InterPro" id="IPR001610">
    <property type="entry name" value="PAC"/>
</dbReference>
<dbReference type="Pfam" id="PF13426">
    <property type="entry name" value="PAS_9"/>
    <property type="match status" value="1"/>
</dbReference>
<evidence type="ECO:0000313" key="6">
    <source>
        <dbReference type="Proteomes" id="UP001060012"/>
    </source>
</evidence>
<feature type="domain" description="PAC" evidence="3">
    <location>
        <begin position="593"/>
        <end position="645"/>
    </location>
</feature>
<keyword evidence="1" id="KW-1133">Transmembrane helix</keyword>
<keyword evidence="1" id="KW-0472">Membrane</keyword>
<dbReference type="InterPro" id="IPR029016">
    <property type="entry name" value="GAF-like_dom_sf"/>
</dbReference>
<dbReference type="SUPFAM" id="SSF55073">
    <property type="entry name" value="Nucleotide cyclase"/>
    <property type="match status" value="1"/>
</dbReference>
<dbReference type="EMBL" id="CP100595">
    <property type="protein sequence ID" value="UTJ07573.1"/>
    <property type="molecule type" value="Genomic_DNA"/>
</dbReference>
<feature type="domain" description="PAS" evidence="2">
    <location>
        <begin position="520"/>
        <end position="565"/>
    </location>
</feature>
<dbReference type="PROSITE" id="PS50113">
    <property type="entry name" value="PAC"/>
    <property type="match status" value="1"/>
</dbReference>
<feature type="domain" description="GGDEF" evidence="4">
    <location>
        <begin position="677"/>
        <end position="814"/>
    </location>
</feature>
<keyword evidence="1" id="KW-0812">Transmembrane</keyword>
<dbReference type="PROSITE" id="PS50887">
    <property type="entry name" value="GGDEF"/>
    <property type="match status" value="1"/>
</dbReference>
<dbReference type="CDD" id="cd01949">
    <property type="entry name" value="GGDEF"/>
    <property type="match status" value="1"/>
</dbReference>
<dbReference type="RefSeq" id="WP_254577747.1">
    <property type="nucleotide sequence ID" value="NZ_CP100595.1"/>
</dbReference>
<dbReference type="SUPFAM" id="SSF55785">
    <property type="entry name" value="PYP-like sensor domain (PAS domain)"/>
    <property type="match status" value="1"/>
</dbReference>
<keyword evidence="5" id="KW-0548">Nucleotidyltransferase</keyword>
<organism evidence="5 6">
    <name type="scientific">Arcobacter roscoffensis</name>
    <dbReference type="NCBI Taxonomy" id="2961520"/>
    <lineage>
        <taxon>Bacteria</taxon>
        <taxon>Pseudomonadati</taxon>
        <taxon>Campylobacterota</taxon>
        <taxon>Epsilonproteobacteria</taxon>
        <taxon>Campylobacterales</taxon>
        <taxon>Arcobacteraceae</taxon>
        <taxon>Arcobacter</taxon>
    </lineage>
</organism>
<dbReference type="PROSITE" id="PS50112">
    <property type="entry name" value="PAS"/>
    <property type="match status" value="1"/>
</dbReference>
<keyword evidence="6" id="KW-1185">Reference proteome</keyword>
<keyword evidence="5" id="KW-0808">Transferase</keyword>
<reference evidence="5" key="1">
    <citation type="submission" date="2022-07" db="EMBL/GenBank/DDBJ databases">
        <title>Arcobacter roscoffensis sp. nov., a marine bacterium isolated from coastal seawater collected from Roscoff, France.</title>
        <authorList>
            <person name="Pascual J."/>
            <person name="Lepeaux C."/>
            <person name="Methner A."/>
            <person name="Overmann J."/>
        </authorList>
    </citation>
    <scope>NUCLEOTIDE SEQUENCE</scope>
    <source>
        <strain evidence="5">ARW1-2F2</strain>
    </source>
</reference>
<dbReference type="InterPro" id="IPR052163">
    <property type="entry name" value="DGC-Regulatory_Protein"/>
</dbReference>
<dbReference type="NCBIfam" id="TIGR00229">
    <property type="entry name" value="sensory_box"/>
    <property type="match status" value="1"/>
</dbReference>
<dbReference type="InterPro" id="IPR043128">
    <property type="entry name" value="Rev_trsase/Diguanyl_cyclase"/>
</dbReference>
<dbReference type="Pfam" id="PF00990">
    <property type="entry name" value="GGDEF"/>
    <property type="match status" value="1"/>
</dbReference>
<dbReference type="Proteomes" id="UP001060012">
    <property type="component" value="Chromosome"/>
</dbReference>
<dbReference type="SUPFAM" id="SSF55781">
    <property type="entry name" value="GAF domain-like"/>
    <property type="match status" value="1"/>
</dbReference>
<dbReference type="Gene3D" id="3.30.450.20">
    <property type="entry name" value="PAS domain"/>
    <property type="match status" value="1"/>
</dbReference>
<proteinExistence type="predicted"/>
<dbReference type="InterPro" id="IPR035965">
    <property type="entry name" value="PAS-like_dom_sf"/>
</dbReference>
<dbReference type="SMART" id="SM00086">
    <property type="entry name" value="PAC"/>
    <property type="match status" value="1"/>
</dbReference>
<dbReference type="PANTHER" id="PTHR46663:SF3">
    <property type="entry name" value="SLL0267 PROTEIN"/>
    <property type="match status" value="1"/>
</dbReference>
<dbReference type="GO" id="GO:0052621">
    <property type="term" value="F:diguanylate cyclase activity"/>
    <property type="evidence" value="ECO:0007669"/>
    <property type="project" value="UniProtKB-EC"/>
</dbReference>
<feature type="transmembrane region" description="Helical" evidence="1">
    <location>
        <begin position="15"/>
        <end position="39"/>
    </location>
</feature>
<dbReference type="PANTHER" id="PTHR46663">
    <property type="entry name" value="DIGUANYLATE CYCLASE DGCT-RELATED"/>
    <property type="match status" value="1"/>
</dbReference>
<dbReference type="CDD" id="cd00130">
    <property type="entry name" value="PAS"/>
    <property type="match status" value="1"/>
</dbReference>
<dbReference type="InterPro" id="IPR000014">
    <property type="entry name" value="PAS"/>
</dbReference>
<dbReference type="NCBIfam" id="TIGR00254">
    <property type="entry name" value="GGDEF"/>
    <property type="match status" value="1"/>
</dbReference>
<dbReference type="EC" id="2.7.7.65" evidence="5"/>
<accession>A0ABY5E8U7</accession>
<dbReference type="InterPro" id="IPR000700">
    <property type="entry name" value="PAS-assoc_C"/>
</dbReference>
<gene>
    <name evidence="5" type="ORF">NJU99_05605</name>
</gene>
<evidence type="ECO:0000313" key="5">
    <source>
        <dbReference type="EMBL" id="UTJ07573.1"/>
    </source>
</evidence>
<dbReference type="Pfam" id="PF08376">
    <property type="entry name" value="NIT"/>
    <property type="match status" value="1"/>
</dbReference>
<dbReference type="Gene3D" id="3.30.70.270">
    <property type="match status" value="1"/>
</dbReference>
<dbReference type="SMART" id="SM00267">
    <property type="entry name" value="GGDEF"/>
    <property type="match status" value="1"/>
</dbReference>
<feature type="transmembrane region" description="Helical" evidence="1">
    <location>
        <begin position="308"/>
        <end position="332"/>
    </location>
</feature>
<name>A0ABY5E8U7_9BACT</name>
<dbReference type="Gene3D" id="3.30.450.40">
    <property type="match status" value="1"/>
</dbReference>
<evidence type="ECO:0000259" key="2">
    <source>
        <dbReference type="PROSITE" id="PS50112"/>
    </source>
</evidence>
<dbReference type="InterPro" id="IPR000160">
    <property type="entry name" value="GGDEF_dom"/>
</dbReference>
<evidence type="ECO:0000256" key="1">
    <source>
        <dbReference type="SAM" id="Phobius"/>
    </source>
</evidence>
<sequence length="814" mass="94231">MINKILNYFLLKNTLFLKIILVFTLPALGMLYFSTVLVYEKVQTLNEVKNVQKNIDYTLISQKLIHSLQLERGMSAIYINSKKNIKQLNQQKAFVNKAYENYLNKTLNLKLNSKTIEKIKDIKLKLYKLEPIRQSVLNVNRNEVGLIFQEYTHIINYLINSLTSIKPVNSATSFNNRFSYLVNLLVLKENMSIQRGIIAMAIASNKIEQKTLNELQKNSVLEQENIKQFLVKASNEEVERLNTLLNLNETKKINEIKNSLLNNKIPTDITVKKWWEIASVKIEALSDIYNFVVLQTSKYSKSLQTEAYMAQIFSLAFLLVSFLTLISLFFVLRSIVSNEQKSFNKIKKQQEVYKLLNKTNKFLIKINDEKELFSEICKLIYENKNMSFGFIYKIKRHNNFKLIAQEGELKDILNEKFRREEKRDNLVKKVLEINNNVIVNDYEEENISLLNDVATTYDIKSAAAFAIKKFKKIDAVLVLYSNEKEFFDEEIEILFGKMINDMSHTLERIEYEKTRKEQEDELRLASYAFESNEPMIITDKDTFIINANNAFCKVMGYSKNDVIGRRPSMFKSKHQDKEFYNKLWYDLTKNGSWSGEIYNTKKDKQKIPLRSTITAIKDNEGLVTHYLGQYIDISEQIDKQKVLEYQATHDNLTGLPNRLLLLDRIEHAITKTIRHDIVGGLIFIDLDNFKQINDTLGHDVGDKLLFAVAQKLKESIRQEDTIARIGGDEFIVLVDCIGSNSDEAKENLSNLAQKIKESLNSIEYIDGHKNISTPSIGVTLFKDSSVTARDIIKQADTAMYAAKKQGKNSVEFFN</sequence>
<protein>
    <submittedName>
        <fullName evidence="5">Diguanylate cyclase</fullName>
        <ecNumber evidence="5">2.7.7.65</ecNumber>
    </submittedName>
</protein>
<dbReference type="InterPro" id="IPR029787">
    <property type="entry name" value="Nucleotide_cyclase"/>
</dbReference>
<evidence type="ECO:0000259" key="4">
    <source>
        <dbReference type="PROSITE" id="PS50887"/>
    </source>
</evidence>